<evidence type="ECO:0000313" key="1">
    <source>
        <dbReference type="EMBL" id="SFG64807.1"/>
    </source>
</evidence>
<dbReference type="AlphaFoldDB" id="A0A1I2TN95"/>
<dbReference type="EMBL" id="FOPM01000007">
    <property type="protein sequence ID" value="SFG64807.1"/>
    <property type="molecule type" value="Genomic_DNA"/>
</dbReference>
<dbReference type="STRING" id="582675.SAMN05192565_107138"/>
<evidence type="ECO:0008006" key="3">
    <source>
        <dbReference type="Google" id="ProtNLM"/>
    </source>
</evidence>
<evidence type="ECO:0000313" key="2">
    <source>
        <dbReference type="Proteomes" id="UP000199229"/>
    </source>
</evidence>
<keyword evidence="2" id="KW-1185">Reference proteome</keyword>
<gene>
    <name evidence="1" type="ORF">SAMN05192565_107138</name>
</gene>
<name>A0A1I2TN95_9HYPH</name>
<sequence length="289" mass="32077">MLPLSNRWWPMTIVVTVKINDGIVLAADSATSFFRDDGNVLKIYNNANKTFNLVKGLSIGALTFGSGGIGSSSISTLTKDLRRRLSGEDPAHLDWKLDPNNYTLESVASRVREFFFEDKFLSAYGDNPPDDFMMGYKLCGYSSGAEQPELWDVPITAEGLVPKIIRDTSSCGANWDGEYEAMDRLFFGLGSNFRLALLNRGLPADQVNEIYLGLASELSAPLIIPAMPIQDAIELARFMVETTIRYVRFNLRSETVGGPIEIAAITKHEGFKWVQRKLFYQSDLNPPAG</sequence>
<organism evidence="1 2">
    <name type="scientific">Methylobacterium gossipiicola</name>
    <dbReference type="NCBI Taxonomy" id="582675"/>
    <lineage>
        <taxon>Bacteria</taxon>
        <taxon>Pseudomonadati</taxon>
        <taxon>Pseudomonadota</taxon>
        <taxon>Alphaproteobacteria</taxon>
        <taxon>Hyphomicrobiales</taxon>
        <taxon>Methylobacteriaceae</taxon>
        <taxon>Methylobacterium</taxon>
    </lineage>
</organism>
<protein>
    <recommendedName>
        <fullName evidence="3">Proteasome-type protease</fullName>
    </recommendedName>
</protein>
<dbReference type="Gene3D" id="3.60.20.10">
    <property type="entry name" value="Glutamine Phosphoribosylpyrophosphate, subunit 1, domain 1"/>
    <property type="match status" value="1"/>
</dbReference>
<accession>A0A1I2TN95</accession>
<dbReference type="InterPro" id="IPR029055">
    <property type="entry name" value="Ntn_hydrolases_N"/>
</dbReference>
<proteinExistence type="predicted"/>
<reference evidence="2" key="1">
    <citation type="submission" date="2016-10" db="EMBL/GenBank/DDBJ databases">
        <authorList>
            <person name="Varghese N."/>
            <person name="Submissions S."/>
        </authorList>
    </citation>
    <scope>NUCLEOTIDE SEQUENCE [LARGE SCALE GENOMIC DNA]</scope>
    <source>
        <strain evidence="2">Gh-105</strain>
    </source>
</reference>
<dbReference type="Proteomes" id="UP000199229">
    <property type="component" value="Unassembled WGS sequence"/>
</dbReference>